<sequence length="259" mass="27680">MSKKIYLSPSNQNGNTYATGGTNEMAQCDKIAAAAAKALKRCGFNVMVAKSGTLMQTRCPESDKFGADIHMPIHTNAFNGKYTGGTRVFCLNSNGRKAAEAVKSALGAISPGKDDSVSYKTDLYEINVPKALTVYVECEFHDTVTGSDWIRKNTVAIGEAICKGMCNYFDVKYKTDSAGSDSSKAGSDKAFRRYIVRITSSNGVNIRKGPGTNYDVNGAVPKGGAYTIVDEKSGAGAAKWGKLKSGAGWIALDYTEKIR</sequence>
<evidence type="ECO:0000313" key="5">
    <source>
        <dbReference type="Proteomes" id="UP000233425"/>
    </source>
</evidence>
<dbReference type="AlphaFoldDB" id="A0A2N0UU95"/>
<dbReference type="InterPro" id="IPR002508">
    <property type="entry name" value="MurNAc-LAA_cat"/>
</dbReference>
<keyword evidence="1" id="KW-0378">Hydrolase</keyword>
<comment type="caution">
    <text evidence="4">The sequence shown here is derived from an EMBL/GenBank/DDBJ whole genome shotgun (WGS) entry which is preliminary data.</text>
</comment>
<keyword evidence="2" id="KW-0961">Cell wall biogenesis/degradation</keyword>
<evidence type="ECO:0000256" key="2">
    <source>
        <dbReference type="ARBA" id="ARBA00023316"/>
    </source>
</evidence>
<proteinExistence type="predicted"/>
<dbReference type="GO" id="GO:0071555">
    <property type="term" value="P:cell wall organization"/>
    <property type="evidence" value="ECO:0007669"/>
    <property type="project" value="UniProtKB-KW"/>
</dbReference>
<reference evidence="4" key="1">
    <citation type="journal article" date="2018" name="Environ. Microbiol.">
        <title>Sporulation capability and amylosome conservation among diverse human colonic and rumen isolates of the keystone starch-degrader Ruminococcus bromii.</title>
        <authorList>
            <person name="Mukhopadhya I."/>
            <person name="Morais S."/>
            <person name="Laverde-Gomez J."/>
            <person name="Sheridan P.O."/>
            <person name="Walker A.W."/>
            <person name="Kelly W."/>
            <person name="Klieve A.V."/>
            <person name="Ouwerkerk D."/>
            <person name="Duncan S.H."/>
            <person name="Louis P."/>
            <person name="Koropatkin N."/>
            <person name="Cockburn D."/>
            <person name="Kibler R."/>
            <person name="Cooper P.J."/>
            <person name="Sandoval C."/>
            <person name="Crost E."/>
            <person name="Juge N."/>
            <person name="Bayer E.A."/>
            <person name="Flint H.J."/>
        </authorList>
    </citation>
    <scope>NUCLEOTIDE SEQUENCE [LARGE SCALE GENOMIC DNA]</scope>
    <source>
        <strain evidence="4">ATCC 27255</strain>
    </source>
</reference>
<dbReference type="Pfam" id="PF08239">
    <property type="entry name" value="SH3_3"/>
    <property type="match status" value="1"/>
</dbReference>
<dbReference type="InterPro" id="IPR003646">
    <property type="entry name" value="SH3-like_bac-type"/>
</dbReference>
<dbReference type="Gene3D" id="2.30.30.40">
    <property type="entry name" value="SH3 Domains"/>
    <property type="match status" value="1"/>
</dbReference>
<dbReference type="SUPFAM" id="SSF53187">
    <property type="entry name" value="Zn-dependent exopeptidases"/>
    <property type="match status" value="1"/>
</dbReference>
<name>A0A2N0UU95_9FIRM</name>
<organism evidence="4 5">
    <name type="scientific">Ruminococcus bromii</name>
    <dbReference type="NCBI Taxonomy" id="40518"/>
    <lineage>
        <taxon>Bacteria</taxon>
        <taxon>Bacillati</taxon>
        <taxon>Bacillota</taxon>
        <taxon>Clostridia</taxon>
        <taxon>Eubacteriales</taxon>
        <taxon>Oscillospiraceae</taxon>
        <taxon>Ruminococcus</taxon>
    </lineage>
</organism>
<evidence type="ECO:0000256" key="1">
    <source>
        <dbReference type="ARBA" id="ARBA00022801"/>
    </source>
</evidence>
<evidence type="ECO:0000259" key="3">
    <source>
        <dbReference type="PROSITE" id="PS51781"/>
    </source>
</evidence>
<dbReference type="Proteomes" id="UP000233425">
    <property type="component" value="Unassembled WGS sequence"/>
</dbReference>
<dbReference type="GO" id="GO:0009253">
    <property type="term" value="P:peptidoglycan catabolic process"/>
    <property type="evidence" value="ECO:0007669"/>
    <property type="project" value="InterPro"/>
</dbReference>
<dbReference type="Gene3D" id="3.40.630.40">
    <property type="entry name" value="Zn-dependent exopeptidases"/>
    <property type="match status" value="1"/>
</dbReference>
<feature type="domain" description="SH3b" evidence="3">
    <location>
        <begin position="194"/>
        <end position="259"/>
    </location>
</feature>
<dbReference type="Pfam" id="PF01520">
    <property type="entry name" value="Amidase_3"/>
    <property type="match status" value="1"/>
</dbReference>
<gene>
    <name evidence="4" type="ORF">RBATCC27255_01029</name>
</gene>
<keyword evidence="5" id="KW-1185">Reference proteome</keyword>
<dbReference type="RefSeq" id="WP_101029044.1">
    <property type="nucleotide sequence ID" value="NZ_CABMMZ010000046.1"/>
</dbReference>
<evidence type="ECO:0000313" key="4">
    <source>
        <dbReference type="EMBL" id="PKD30582.1"/>
    </source>
</evidence>
<dbReference type="SMART" id="SM00646">
    <property type="entry name" value="Ami_3"/>
    <property type="match status" value="1"/>
</dbReference>
<dbReference type="EMBL" id="NNSR01000046">
    <property type="protein sequence ID" value="PKD30582.1"/>
    <property type="molecule type" value="Genomic_DNA"/>
</dbReference>
<dbReference type="GO" id="GO:0008745">
    <property type="term" value="F:N-acetylmuramoyl-L-alanine amidase activity"/>
    <property type="evidence" value="ECO:0007669"/>
    <property type="project" value="InterPro"/>
</dbReference>
<protein>
    <submittedName>
        <fullName evidence="4">N-acetylmuramoyl-L-alanine amidase</fullName>
    </submittedName>
</protein>
<accession>A0A2N0UU95</accession>
<dbReference type="PROSITE" id="PS51781">
    <property type="entry name" value="SH3B"/>
    <property type="match status" value="1"/>
</dbReference>